<evidence type="ECO:0000313" key="5">
    <source>
        <dbReference type="EMBL" id="ABQ26228.1"/>
    </source>
</evidence>
<feature type="active site" description="Tele-AMP-histidine intermediate" evidence="1">
    <location>
        <position position="112"/>
    </location>
</feature>
<feature type="domain" description="HIT" evidence="4">
    <location>
        <begin position="17"/>
        <end position="126"/>
    </location>
</feature>
<accession>A5GDY3</accession>
<dbReference type="HOGENOM" id="CLU_056776_8_1_7"/>
<dbReference type="PROSITE" id="PS51084">
    <property type="entry name" value="HIT_2"/>
    <property type="match status" value="1"/>
</dbReference>
<name>A5GDY3_GEOUR</name>
<keyword evidence="6" id="KW-1185">Reference proteome</keyword>
<dbReference type="InterPro" id="IPR036265">
    <property type="entry name" value="HIT-like_sf"/>
</dbReference>
<dbReference type="GO" id="GO:0003824">
    <property type="term" value="F:catalytic activity"/>
    <property type="evidence" value="ECO:0007669"/>
    <property type="project" value="InterPro"/>
</dbReference>
<dbReference type="InterPro" id="IPR019808">
    <property type="entry name" value="Histidine_triad_CS"/>
</dbReference>
<dbReference type="EMBL" id="CP000698">
    <property type="protein sequence ID" value="ABQ26228.1"/>
    <property type="molecule type" value="Genomic_DNA"/>
</dbReference>
<dbReference type="PRINTS" id="PR00332">
    <property type="entry name" value="HISTRIAD"/>
</dbReference>
<dbReference type="InterPro" id="IPR011146">
    <property type="entry name" value="HIT-like"/>
</dbReference>
<dbReference type="Gene3D" id="3.30.428.10">
    <property type="entry name" value="HIT-like"/>
    <property type="match status" value="1"/>
</dbReference>
<dbReference type="STRING" id="351605.Gura_2038"/>
<evidence type="ECO:0000256" key="2">
    <source>
        <dbReference type="PIRSR" id="PIRSR601310-3"/>
    </source>
</evidence>
<evidence type="ECO:0000256" key="3">
    <source>
        <dbReference type="PROSITE-ProRule" id="PRU00464"/>
    </source>
</evidence>
<evidence type="ECO:0000313" key="6">
    <source>
        <dbReference type="Proteomes" id="UP000006695"/>
    </source>
</evidence>
<dbReference type="PROSITE" id="PS00892">
    <property type="entry name" value="HIT_1"/>
    <property type="match status" value="1"/>
</dbReference>
<dbReference type="Pfam" id="PF01230">
    <property type="entry name" value="HIT"/>
    <property type="match status" value="1"/>
</dbReference>
<dbReference type="PANTHER" id="PTHR23089">
    <property type="entry name" value="HISTIDINE TRIAD HIT PROTEIN"/>
    <property type="match status" value="1"/>
</dbReference>
<sequence>MRVRRDTGMGGRMEDCIFCKIIRGDIPVARVYEDDLVIAIEDIAPVAPLHLLIMPKKHIANSLDLQPEDDALIGHIFRVAATIAREKGVAADGFRIVNNNNAGAGQSVFHVHFHFLAGRHLTWPPG</sequence>
<dbReference type="SUPFAM" id="SSF54197">
    <property type="entry name" value="HIT-like"/>
    <property type="match status" value="1"/>
</dbReference>
<dbReference type="AlphaFoldDB" id="A5GDY3"/>
<proteinExistence type="predicted"/>
<dbReference type="InterPro" id="IPR001310">
    <property type="entry name" value="Histidine_triad_HIT"/>
</dbReference>
<evidence type="ECO:0000256" key="1">
    <source>
        <dbReference type="PIRSR" id="PIRSR601310-1"/>
    </source>
</evidence>
<gene>
    <name evidence="5" type="ordered locus">Gura_2038</name>
</gene>
<dbReference type="CDD" id="cd01276">
    <property type="entry name" value="PKCI_related"/>
    <property type="match status" value="1"/>
</dbReference>
<dbReference type="KEGG" id="gur:Gura_2038"/>
<reference evidence="5 6" key="1">
    <citation type="submission" date="2007-05" db="EMBL/GenBank/DDBJ databases">
        <title>Complete sequence of Geobacter uraniireducens Rf4.</title>
        <authorList>
            <consortium name="US DOE Joint Genome Institute"/>
            <person name="Copeland A."/>
            <person name="Lucas S."/>
            <person name="Lapidus A."/>
            <person name="Barry K."/>
            <person name="Detter J.C."/>
            <person name="Glavina del Rio T."/>
            <person name="Hammon N."/>
            <person name="Israni S."/>
            <person name="Dalin E."/>
            <person name="Tice H."/>
            <person name="Pitluck S."/>
            <person name="Chertkov O."/>
            <person name="Brettin T."/>
            <person name="Bruce D."/>
            <person name="Han C."/>
            <person name="Schmutz J."/>
            <person name="Larimer F."/>
            <person name="Land M."/>
            <person name="Hauser L."/>
            <person name="Kyrpides N."/>
            <person name="Mikhailova N."/>
            <person name="Shelobolina E."/>
            <person name="Aklujkar M."/>
            <person name="Lovley D."/>
            <person name="Richardson P."/>
        </authorList>
    </citation>
    <scope>NUCLEOTIDE SEQUENCE [LARGE SCALE GENOMIC DNA]</scope>
    <source>
        <strain evidence="5 6">Rf4</strain>
    </source>
</reference>
<dbReference type="Proteomes" id="UP000006695">
    <property type="component" value="Chromosome"/>
</dbReference>
<organism evidence="5 6">
    <name type="scientific">Geotalea uraniireducens (strain Rf4)</name>
    <name type="common">Geobacter uraniireducens</name>
    <dbReference type="NCBI Taxonomy" id="351605"/>
    <lineage>
        <taxon>Bacteria</taxon>
        <taxon>Pseudomonadati</taxon>
        <taxon>Thermodesulfobacteriota</taxon>
        <taxon>Desulfuromonadia</taxon>
        <taxon>Geobacterales</taxon>
        <taxon>Geobacteraceae</taxon>
        <taxon>Geotalea</taxon>
    </lineage>
</organism>
<evidence type="ECO:0000259" key="4">
    <source>
        <dbReference type="PROSITE" id="PS51084"/>
    </source>
</evidence>
<feature type="short sequence motif" description="Histidine triad motif" evidence="2 3">
    <location>
        <begin position="110"/>
        <end position="114"/>
    </location>
</feature>
<protein>
    <submittedName>
        <fullName evidence="5">Histidine triad (HIT) protein</fullName>
    </submittedName>
</protein>